<dbReference type="RefSeq" id="WP_116241494.1">
    <property type="nucleotide sequence ID" value="NZ_QUAB01000035.1"/>
</dbReference>
<gene>
    <name evidence="1" type="ORF">DY023_06290</name>
</gene>
<dbReference type="EMBL" id="QUAB01000035">
    <property type="protein sequence ID" value="REJ06385.1"/>
    <property type="molecule type" value="Genomic_DNA"/>
</dbReference>
<proteinExistence type="predicted"/>
<protein>
    <submittedName>
        <fullName evidence="1">Uncharacterized protein</fullName>
    </submittedName>
</protein>
<reference evidence="1 2" key="1">
    <citation type="submission" date="2018-08" db="EMBL/GenBank/DDBJ databases">
        <title>Isolation, diversity and antifungal activity of Actinobacteria from cow dung.</title>
        <authorList>
            <person name="Ling L."/>
        </authorList>
    </citation>
    <scope>NUCLEOTIDE SEQUENCE [LARGE SCALE GENOMIC DNA]</scope>
    <source>
        <strain evidence="1 2">NEAU-LLE</strain>
    </source>
</reference>
<keyword evidence="2" id="KW-1185">Reference proteome</keyword>
<dbReference type="Proteomes" id="UP000262172">
    <property type="component" value="Unassembled WGS sequence"/>
</dbReference>
<accession>A0A371NWC1</accession>
<dbReference type="OrthoDB" id="3230981at2"/>
<evidence type="ECO:0000313" key="1">
    <source>
        <dbReference type="EMBL" id="REJ06385.1"/>
    </source>
</evidence>
<name>A0A371NWC1_9MICO</name>
<comment type="caution">
    <text evidence="1">The sequence shown here is derived from an EMBL/GenBank/DDBJ whole genome shotgun (WGS) entry which is preliminary data.</text>
</comment>
<evidence type="ECO:0000313" key="2">
    <source>
        <dbReference type="Proteomes" id="UP000262172"/>
    </source>
</evidence>
<dbReference type="AlphaFoldDB" id="A0A371NWC1"/>
<sequence>MPTFTGPYSEELTEAWQKSKSAWVHAVLEDSQISEQEYKELGVRLGECFAESGVEFTGLSDDGVGYSLGPSSMNSDDLERVADSCDESTGQRWIQVLRASMMSNPQNTPIEEVMTECLIRNGAVAPDYTAEQYLRDVPKQAFPFLDSSKEQVFWACSTSPSYTAANQ</sequence>
<organism evidence="1 2">
    <name type="scientific">Microbacterium bovistercoris</name>
    <dbReference type="NCBI Taxonomy" id="2293570"/>
    <lineage>
        <taxon>Bacteria</taxon>
        <taxon>Bacillati</taxon>
        <taxon>Actinomycetota</taxon>
        <taxon>Actinomycetes</taxon>
        <taxon>Micrococcales</taxon>
        <taxon>Microbacteriaceae</taxon>
        <taxon>Microbacterium</taxon>
    </lineage>
</organism>